<evidence type="ECO:0000256" key="1">
    <source>
        <dbReference type="SAM" id="SignalP"/>
    </source>
</evidence>
<protein>
    <recommendedName>
        <fullName evidence="3">Periplasmic protein</fullName>
    </recommendedName>
</protein>
<dbReference type="RefSeq" id="WP_174890779.1">
    <property type="nucleotide sequence ID" value="NZ_JAXUCF010000025.1"/>
</dbReference>
<gene>
    <name evidence="2" type="ORF">NGKP54_PROKKA_03252</name>
</gene>
<proteinExistence type="predicted"/>
<organism evidence="2">
    <name type="scientific">Klebsiella pneumoniae</name>
    <dbReference type="NCBI Taxonomy" id="573"/>
    <lineage>
        <taxon>Bacteria</taxon>
        <taxon>Pseudomonadati</taxon>
        <taxon>Pseudomonadota</taxon>
        <taxon>Gammaproteobacteria</taxon>
        <taxon>Enterobacterales</taxon>
        <taxon>Enterobacteriaceae</taxon>
        <taxon>Klebsiella/Raoultella group</taxon>
        <taxon>Klebsiella</taxon>
        <taxon>Klebsiella pneumoniae complex</taxon>
    </lineage>
</organism>
<accession>A0A8D6Q2Q0</accession>
<evidence type="ECO:0008006" key="3">
    <source>
        <dbReference type="Google" id="ProtNLM"/>
    </source>
</evidence>
<feature type="chain" id="PRO_5034363720" description="Periplasmic protein" evidence="1">
    <location>
        <begin position="20"/>
        <end position="225"/>
    </location>
</feature>
<evidence type="ECO:0000313" key="2">
    <source>
        <dbReference type="EMBL" id="CAB3559031.1"/>
    </source>
</evidence>
<sequence length="225" mass="25494">MIKAIFMVLMTLSSFNTYALEHINWNFQEDGPFCPLLGYTFCTMEVYTGDIVKGDADKLDGYIGKLAKLDSPTRIGMIQLSSNGGDVEEALRLGRILRKNKIQVIIPMDSHCYSSCVLLLAGGVARFPVGDVGIHSFYSISSQKPNADYEQEEKIYSTTEISIRNYLREMRVSGAVMDAMLKISSSDLEIIRFDKLKEYGLFGFDPVFHQYLLSNHYLNKKDMHQ</sequence>
<name>A0A8D6Q2Q0_KLEPN</name>
<dbReference type="Gene3D" id="3.90.226.10">
    <property type="entry name" value="2-enoyl-CoA Hydratase, Chain A, domain 1"/>
    <property type="match status" value="1"/>
</dbReference>
<dbReference type="SUPFAM" id="SSF52096">
    <property type="entry name" value="ClpP/crotonase"/>
    <property type="match status" value="1"/>
</dbReference>
<reference evidence="2" key="1">
    <citation type="submission" date="2020-04" db="EMBL/GenBank/DDBJ databases">
        <authorList>
            <person name="Naeem R."/>
            <person name="Antony C."/>
            <person name="Guan Q."/>
        </authorList>
    </citation>
    <scope>NUCLEOTIDE SEQUENCE</scope>
    <source>
        <strain evidence="2">NGKP54</strain>
    </source>
</reference>
<feature type="signal peptide" evidence="1">
    <location>
        <begin position="1"/>
        <end position="19"/>
    </location>
</feature>
<dbReference type="EMBL" id="LR793264">
    <property type="protein sequence ID" value="CAB3559031.1"/>
    <property type="molecule type" value="Genomic_DNA"/>
</dbReference>
<dbReference type="AlphaFoldDB" id="A0A8D6Q2Q0"/>
<dbReference type="InterPro" id="IPR029045">
    <property type="entry name" value="ClpP/crotonase-like_dom_sf"/>
</dbReference>
<keyword evidence="1" id="KW-0732">Signal</keyword>